<dbReference type="WBParaSite" id="nRc.2.0.1.t08232-RA">
    <property type="protein sequence ID" value="nRc.2.0.1.t08232-RA"/>
    <property type="gene ID" value="nRc.2.0.1.g08232"/>
</dbReference>
<sequence length="81" mass="9162">MGLSAESMDRYLSPVNPYMFPPLTFVLLGIGVFCMAWFFVYEVTSSKYSRNLLKELAMAVVAAVFMGFGLLFLMLWVGIYV</sequence>
<feature type="transmembrane region" description="Helical" evidence="6">
    <location>
        <begin position="56"/>
        <end position="79"/>
    </location>
</feature>
<feature type="transmembrane region" description="Helical" evidence="6">
    <location>
        <begin position="20"/>
        <end position="44"/>
    </location>
</feature>
<dbReference type="AlphaFoldDB" id="A0A915I271"/>
<comment type="similarity">
    <text evidence="2 6">Belongs to the OST5 family.</text>
</comment>
<evidence type="ECO:0000313" key="8">
    <source>
        <dbReference type="WBParaSite" id="nRc.2.0.1.t08232-RA"/>
    </source>
</evidence>
<comment type="function">
    <text evidence="6">Subunit of the oligosaccharyl transferase (OST) complex that catalyzes the initial transfer of a defined glycan (Glc(3)Man(9)GlcNAc(2) in eukaryotes) from the lipid carrier dolichol-pyrophosphate to an asparagine residue within an Asn-X-Ser/Thr consensus motif in nascent polypeptide chains, the first step in protein N-glycosylation. N-glycosylation occurs cotranslationally and the complex associates with the Sec61 complex at the channel-forming translocon complex that mediates protein translocation across the endoplasmic reticulum (ER). All subunits are required for a maximal enzyme activity.</text>
</comment>
<evidence type="ECO:0000256" key="3">
    <source>
        <dbReference type="ARBA" id="ARBA00022692"/>
    </source>
</evidence>
<reference evidence="8" key="1">
    <citation type="submission" date="2022-11" db="UniProtKB">
        <authorList>
            <consortium name="WormBaseParasite"/>
        </authorList>
    </citation>
    <scope>IDENTIFICATION</scope>
</reference>
<dbReference type="Pfam" id="PF05251">
    <property type="entry name" value="Ost5"/>
    <property type="match status" value="1"/>
</dbReference>
<keyword evidence="4 6" id="KW-1133">Transmembrane helix</keyword>
<comment type="subunit">
    <text evidence="6">Component of the oligosaccharyltransferase (OST) complex.</text>
</comment>
<evidence type="ECO:0000256" key="1">
    <source>
        <dbReference type="ARBA" id="ARBA00004141"/>
    </source>
</evidence>
<dbReference type="GO" id="GO:0006487">
    <property type="term" value="P:protein N-linked glycosylation"/>
    <property type="evidence" value="ECO:0007669"/>
    <property type="project" value="UniProtKB-UniRule"/>
</dbReference>
<evidence type="ECO:0000256" key="5">
    <source>
        <dbReference type="ARBA" id="ARBA00023136"/>
    </source>
</evidence>
<evidence type="ECO:0000313" key="7">
    <source>
        <dbReference type="Proteomes" id="UP000887565"/>
    </source>
</evidence>
<proteinExistence type="inferred from homology"/>
<keyword evidence="3 6" id="KW-0812">Transmembrane</keyword>
<organism evidence="7 8">
    <name type="scientific">Romanomermis culicivorax</name>
    <name type="common">Nematode worm</name>
    <dbReference type="NCBI Taxonomy" id="13658"/>
    <lineage>
        <taxon>Eukaryota</taxon>
        <taxon>Metazoa</taxon>
        <taxon>Ecdysozoa</taxon>
        <taxon>Nematoda</taxon>
        <taxon>Enoplea</taxon>
        <taxon>Dorylaimia</taxon>
        <taxon>Mermithida</taxon>
        <taxon>Mermithoidea</taxon>
        <taxon>Mermithidae</taxon>
        <taxon>Romanomermis</taxon>
    </lineage>
</organism>
<dbReference type="InterPro" id="IPR007915">
    <property type="entry name" value="TMEM258/Ost5"/>
</dbReference>
<accession>A0A915I271</accession>
<evidence type="ECO:0000256" key="2">
    <source>
        <dbReference type="ARBA" id="ARBA00009825"/>
    </source>
</evidence>
<dbReference type="Proteomes" id="UP000887565">
    <property type="component" value="Unplaced"/>
</dbReference>
<dbReference type="GO" id="GO:0008250">
    <property type="term" value="C:oligosaccharyltransferase complex"/>
    <property type="evidence" value="ECO:0007669"/>
    <property type="project" value="UniProtKB-UniRule"/>
</dbReference>
<keyword evidence="7" id="KW-1185">Reference proteome</keyword>
<dbReference type="OMA" id="MERYVGP"/>
<evidence type="ECO:0000256" key="4">
    <source>
        <dbReference type="ARBA" id="ARBA00022989"/>
    </source>
</evidence>
<protein>
    <recommendedName>
        <fullName evidence="6">Dolichyl-diphosphooligosaccharide-protein glycosyltransferase subunit TMEM258</fullName>
    </recommendedName>
    <alternativeName>
        <fullName evidence="6">Transmembrane protein 258</fullName>
    </alternativeName>
</protein>
<name>A0A915I271_ROMCU</name>
<dbReference type="PANTHER" id="PTHR13636">
    <property type="entry name" value="TRANSMEMBRANE PROTEIN 258"/>
    <property type="match status" value="1"/>
</dbReference>
<evidence type="ECO:0000256" key="6">
    <source>
        <dbReference type="RuleBase" id="RU367008"/>
    </source>
</evidence>
<keyword evidence="5 6" id="KW-0472">Membrane</keyword>
<comment type="subcellular location">
    <subcellularLocation>
        <location evidence="1 6">Membrane</location>
        <topology evidence="1 6">Multi-pass membrane protein</topology>
    </subcellularLocation>
</comment>